<feature type="region of interest" description="Disordered" evidence="1">
    <location>
        <begin position="695"/>
        <end position="720"/>
    </location>
</feature>
<protein>
    <recommendedName>
        <fullName evidence="2">PEHE domain-containing protein</fullName>
    </recommendedName>
</protein>
<dbReference type="Proteomes" id="UP000261560">
    <property type="component" value="Unplaced"/>
</dbReference>
<organism evidence="3 4">
    <name type="scientific">Oryzias melastigma</name>
    <name type="common">Marine medaka</name>
    <dbReference type="NCBI Taxonomy" id="30732"/>
    <lineage>
        <taxon>Eukaryota</taxon>
        <taxon>Metazoa</taxon>
        <taxon>Chordata</taxon>
        <taxon>Craniata</taxon>
        <taxon>Vertebrata</taxon>
        <taxon>Euteleostomi</taxon>
        <taxon>Actinopterygii</taxon>
        <taxon>Neopterygii</taxon>
        <taxon>Teleostei</taxon>
        <taxon>Neoteleostei</taxon>
        <taxon>Acanthomorphata</taxon>
        <taxon>Ovalentaria</taxon>
        <taxon>Atherinomorphae</taxon>
        <taxon>Beloniformes</taxon>
        <taxon>Adrianichthyidae</taxon>
        <taxon>Oryziinae</taxon>
        <taxon>Oryzias</taxon>
    </lineage>
</organism>
<evidence type="ECO:0000313" key="4">
    <source>
        <dbReference type="Proteomes" id="UP000261560"/>
    </source>
</evidence>
<reference evidence="3" key="1">
    <citation type="submission" date="2025-08" db="UniProtKB">
        <authorList>
            <consortium name="Ensembl"/>
        </authorList>
    </citation>
    <scope>IDENTIFICATION</scope>
</reference>
<dbReference type="STRING" id="30732.ENSOMEP00000036037"/>
<feature type="region of interest" description="Disordered" evidence="1">
    <location>
        <begin position="642"/>
        <end position="662"/>
    </location>
</feature>
<dbReference type="SMART" id="SM01300">
    <property type="entry name" value="PEHE"/>
    <property type="match status" value="1"/>
</dbReference>
<dbReference type="PROSITE" id="PS52052">
    <property type="entry name" value="PEHE"/>
    <property type="match status" value="1"/>
</dbReference>
<dbReference type="Ensembl" id="ENSOMET00000031411.1">
    <property type="protein sequence ID" value="ENSOMEP00000036037.1"/>
    <property type="gene ID" value="ENSOMEG00000023601.1"/>
</dbReference>
<dbReference type="GO" id="GO:0044545">
    <property type="term" value="C:NSL complex"/>
    <property type="evidence" value="ECO:0007669"/>
    <property type="project" value="TreeGrafter"/>
</dbReference>
<evidence type="ECO:0000256" key="1">
    <source>
        <dbReference type="SAM" id="MobiDB-lite"/>
    </source>
</evidence>
<proteinExistence type="predicted"/>
<name>A0A3B3E0X1_ORYME</name>
<evidence type="ECO:0000313" key="3">
    <source>
        <dbReference type="Ensembl" id="ENSOMEP00000036037.1"/>
    </source>
</evidence>
<keyword evidence="4" id="KW-1185">Reference proteome</keyword>
<feature type="domain" description="PEHE" evidence="2">
    <location>
        <begin position="581"/>
        <end position="701"/>
    </location>
</feature>
<dbReference type="GeneTree" id="ENSGT00530000063688"/>
<dbReference type="InterPro" id="IPR029332">
    <property type="entry name" value="PEHE_dom"/>
</dbReference>
<dbReference type="Gene3D" id="6.10.250.3170">
    <property type="match status" value="1"/>
</dbReference>
<dbReference type="AlphaFoldDB" id="A0A3B3E0X1"/>
<feature type="compositionally biased region" description="Polar residues" evidence="1">
    <location>
        <begin position="703"/>
        <end position="712"/>
    </location>
</feature>
<dbReference type="Pfam" id="PF15275">
    <property type="entry name" value="PEHE"/>
    <property type="match status" value="1"/>
</dbReference>
<accession>A0A3B3E0X1</accession>
<evidence type="ECO:0000259" key="2">
    <source>
        <dbReference type="PROSITE" id="PS52052"/>
    </source>
</evidence>
<dbReference type="OMA" id="IVYHIND"/>
<dbReference type="PaxDb" id="30732-ENSOMEP00000036037"/>
<dbReference type="GO" id="GO:0035035">
    <property type="term" value="F:histone acetyltransferase binding"/>
    <property type="evidence" value="ECO:0007669"/>
    <property type="project" value="TreeGrafter"/>
</dbReference>
<sequence>MLLIPVSEHNDQNVHLLQEQKPEWLLDGREVHHSSTSVTRISPKSWGPPNLLETQPLTTHKEILGMPCPPVPDGIDPNKLVNVLSEVELKHHQQSQVCGLHEKPAEVPLHNYEHGAMVPLQECSNPHFSWKDLSAPPPSLTEVREFAHSSQVVLRGLQEGLDSEATVTSSSEEEPEDLHSLLWEMQQLEERAELSSRWSWLQLRLAELKGRIQQMDELQKHLRSTKAKVVLAESQPLTIRRVQHTLMRDRTGFSCTASDSDAEPCSPTRLLCSIERQSAQLSQIVKSLLPPLNCSPLSKQPSTLTGSSAFQRSRSCSGQRGGDVFHSASFRRSRLVTRRPVKVVMSCARTRPAVALHKRKLFIFNCGKDFSLQDSVDSICGLSSSVSSCSHVSSGEHGASDVSCRSSSGFSSSSFCSGAPSSSSDSSACQQSQRLTLREEWSQRPLVINAEVFSPLGCRRSSTPMTRHKYRSHLRNPRNQTLDLSPIRSSCYPLGPTNKPWRRRRRRKRRTCICGPVEDMDVLHHHCYHGDESSNIPEESYAQVSNSKASQTFLQKDIVYHINDVIIHSSSHRLEKLQYKEIPTPRWRVVQMEPLTGVEMEKDEDNEKLQVENLTDDVFAQRHLLLEQKEKSRWCCRRPARSASRMSGSGSGKCTSGEESCGQPDQLLRLEERATPWEPRLFPLTEAECADLLAEEDYPPGRTDSTSSSHLSNAAAPISPCSQRVQHCPLVDK</sequence>
<reference evidence="3" key="2">
    <citation type="submission" date="2025-09" db="UniProtKB">
        <authorList>
            <consortium name="Ensembl"/>
        </authorList>
    </citation>
    <scope>IDENTIFICATION</scope>
</reference>